<evidence type="ECO:0000313" key="4">
    <source>
        <dbReference type="Proteomes" id="UP000241964"/>
    </source>
</evidence>
<keyword evidence="1" id="KW-0812">Transmembrane</keyword>
<feature type="domain" description="Peptidase M56" evidence="2">
    <location>
        <begin position="151"/>
        <end position="258"/>
    </location>
</feature>
<dbReference type="AlphaFoldDB" id="A0A2P8FQ87"/>
<keyword evidence="1" id="KW-0472">Membrane</keyword>
<gene>
    <name evidence="3" type="ORF">CLV60_11563</name>
</gene>
<feature type="transmembrane region" description="Helical" evidence="1">
    <location>
        <begin position="97"/>
        <end position="119"/>
    </location>
</feature>
<sequence length="486" mass="55503">MVSYLIKSIVCSGLLLAVYHFLLEREKMLRFNRFFLLGAMVFSLLAPLATIEIPSAPANEVFTAGPVVSNVAGIASVDNSIPMEVTARDSYPDYLPWLAYGLIAAALLLRMGFQVIAIVRPRQRRTIPFQTAKLVLMPGNTPVYSFFHFIFIPQKAFDEQAIPKEILTHELAHARQMHSLDILFTELLIALWWFNPLLLLYRRAIRLNHEYLADAAVLAGPTGVKEYQLMLLDSLLAQRTTVLASSFNYPVTKKRLAMMTTNINLRIQFVKKALVVLLLPGLAFVLAEKTYSQKNPQKTIPSNNATKAKTPSADGVSKEELDTFYAVMEKHTRYVTDKKGRRGPVTEMDTKILKEEFAIYSRMSEEQQLAVRKAGISLSENDIPVKKAPTPEMFENWKKPHIFGIWLNEKHVPNTELDKYKNTDIAEYTLHKLIGRGLKGKGYKYQLELTTNDEFDKTFDRRMRDRIVLVRITWFEPPKAKTDMKK</sequence>
<dbReference type="CDD" id="cd07341">
    <property type="entry name" value="M56_BlaR1_MecR1_like"/>
    <property type="match status" value="1"/>
</dbReference>
<dbReference type="Pfam" id="PF05569">
    <property type="entry name" value="Peptidase_M56"/>
    <property type="match status" value="1"/>
</dbReference>
<organism evidence="3 4">
    <name type="scientific">Dyadobacter jiangsuensis</name>
    <dbReference type="NCBI Taxonomy" id="1591085"/>
    <lineage>
        <taxon>Bacteria</taxon>
        <taxon>Pseudomonadati</taxon>
        <taxon>Bacteroidota</taxon>
        <taxon>Cytophagia</taxon>
        <taxon>Cytophagales</taxon>
        <taxon>Spirosomataceae</taxon>
        <taxon>Dyadobacter</taxon>
    </lineage>
</organism>
<evidence type="ECO:0000259" key="2">
    <source>
        <dbReference type="Pfam" id="PF05569"/>
    </source>
</evidence>
<feature type="transmembrane region" description="Helical" evidence="1">
    <location>
        <begin position="34"/>
        <end position="53"/>
    </location>
</feature>
<proteinExistence type="predicted"/>
<accession>A0A2P8FQ87</accession>
<dbReference type="InterPro" id="IPR008756">
    <property type="entry name" value="Peptidase_M56"/>
</dbReference>
<dbReference type="RefSeq" id="WP_106598437.1">
    <property type="nucleotide sequence ID" value="NZ_PYAS01000015.1"/>
</dbReference>
<keyword evidence="4" id="KW-1185">Reference proteome</keyword>
<keyword evidence="1" id="KW-1133">Transmembrane helix</keyword>
<dbReference type="PANTHER" id="PTHR34978">
    <property type="entry name" value="POSSIBLE SENSOR-TRANSDUCER PROTEIN BLAR"/>
    <property type="match status" value="1"/>
</dbReference>
<evidence type="ECO:0000256" key="1">
    <source>
        <dbReference type="SAM" id="Phobius"/>
    </source>
</evidence>
<dbReference type="InterPro" id="IPR052173">
    <property type="entry name" value="Beta-lactam_resp_regulator"/>
</dbReference>
<dbReference type="OrthoDB" id="1522859at2"/>
<feature type="transmembrane region" description="Helical" evidence="1">
    <location>
        <begin position="6"/>
        <end position="22"/>
    </location>
</feature>
<protein>
    <submittedName>
        <fullName evidence="3">Beta-lactamase regulating signal transducer with metallopeptidase domain</fullName>
    </submittedName>
</protein>
<evidence type="ECO:0000313" key="3">
    <source>
        <dbReference type="EMBL" id="PSL23867.1"/>
    </source>
</evidence>
<feature type="transmembrane region" description="Helical" evidence="1">
    <location>
        <begin position="269"/>
        <end position="287"/>
    </location>
</feature>
<dbReference type="EMBL" id="PYAS01000015">
    <property type="protein sequence ID" value="PSL23867.1"/>
    <property type="molecule type" value="Genomic_DNA"/>
</dbReference>
<feature type="transmembrane region" description="Helical" evidence="1">
    <location>
        <begin position="182"/>
        <end position="201"/>
    </location>
</feature>
<comment type="caution">
    <text evidence="3">The sequence shown here is derived from an EMBL/GenBank/DDBJ whole genome shotgun (WGS) entry which is preliminary data.</text>
</comment>
<feature type="transmembrane region" description="Helical" evidence="1">
    <location>
        <begin position="131"/>
        <end position="151"/>
    </location>
</feature>
<name>A0A2P8FQ87_9BACT</name>
<dbReference type="Proteomes" id="UP000241964">
    <property type="component" value="Unassembled WGS sequence"/>
</dbReference>
<dbReference type="PANTHER" id="PTHR34978:SF3">
    <property type="entry name" value="SLR0241 PROTEIN"/>
    <property type="match status" value="1"/>
</dbReference>
<reference evidence="3 4" key="1">
    <citation type="submission" date="2018-03" db="EMBL/GenBank/DDBJ databases">
        <title>Genomic Encyclopedia of Archaeal and Bacterial Type Strains, Phase II (KMG-II): from individual species to whole genera.</title>
        <authorList>
            <person name="Goeker M."/>
        </authorList>
    </citation>
    <scope>NUCLEOTIDE SEQUENCE [LARGE SCALE GENOMIC DNA]</scope>
    <source>
        <strain evidence="3 4">DSM 29057</strain>
    </source>
</reference>